<dbReference type="Pfam" id="PF05076">
    <property type="entry name" value="SUFU"/>
    <property type="match status" value="1"/>
</dbReference>
<sequence length="239" mass="28286">MWFKRKQKVSKSGAPVYQYDSVKTKFEGVRDFDAEAKEMFEEHIEKYVGKINKVFHEIVSNIVHVDVYHVAPTKERPFHTMITHGMSDLPMTVPEGAEAWKYAELVCFLPEEFDITEEGFKNERNYWPIRNLKFLARFPHEYKTWLAYGHTLQNGNPIEPFIEGTKLCASLLIPPTIVDSEFFRLKVRDDKLINVYNVFPLYLEEMQFKMDHGIDELTEKFDRFGVNDLYDLRRVNTCR</sequence>
<gene>
    <name evidence="2" type="ORF">DRW41_00265</name>
</gene>
<dbReference type="InterPro" id="IPR020941">
    <property type="entry name" value="SUFU-like_domain"/>
</dbReference>
<dbReference type="OrthoDB" id="9802764at2"/>
<keyword evidence="3" id="KW-1185">Reference proteome</keyword>
<feature type="domain" description="Suppressor of fused-like" evidence="1">
    <location>
        <begin position="64"/>
        <end position="234"/>
    </location>
</feature>
<evidence type="ECO:0000259" key="1">
    <source>
        <dbReference type="Pfam" id="PF05076"/>
    </source>
</evidence>
<accession>A0A3D8GVI8</accession>
<protein>
    <submittedName>
        <fullName evidence="2">Suppressor of fused domain protein</fullName>
    </submittedName>
</protein>
<dbReference type="RefSeq" id="WP_115449957.1">
    <property type="nucleotide sequence ID" value="NZ_QNQT01000001.1"/>
</dbReference>
<dbReference type="Proteomes" id="UP000257144">
    <property type="component" value="Unassembled WGS sequence"/>
</dbReference>
<dbReference type="AlphaFoldDB" id="A0A3D8GVI8"/>
<dbReference type="EMBL" id="QNQT01000001">
    <property type="protein sequence ID" value="RDU38046.1"/>
    <property type="molecule type" value="Genomic_DNA"/>
</dbReference>
<name>A0A3D8GVI8_9BACI</name>
<comment type="caution">
    <text evidence="2">The sequence shown here is derived from an EMBL/GenBank/DDBJ whole genome shotgun (WGS) entry which is preliminary data.</text>
</comment>
<proteinExistence type="predicted"/>
<organism evidence="2 3">
    <name type="scientific">Neobacillus piezotolerans</name>
    <dbReference type="NCBI Taxonomy" id="2259171"/>
    <lineage>
        <taxon>Bacteria</taxon>
        <taxon>Bacillati</taxon>
        <taxon>Bacillota</taxon>
        <taxon>Bacilli</taxon>
        <taxon>Bacillales</taxon>
        <taxon>Bacillaceae</taxon>
        <taxon>Neobacillus</taxon>
    </lineage>
</organism>
<evidence type="ECO:0000313" key="3">
    <source>
        <dbReference type="Proteomes" id="UP000257144"/>
    </source>
</evidence>
<evidence type="ECO:0000313" key="2">
    <source>
        <dbReference type="EMBL" id="RDU38046.1"/>
    </source>
</evidence>
<reference evidence="2 3" key="1">
    <citation type="submission" date="2018-07" db="EMBL/GenBank/DDBJ databases">
        <title>Bacillus sp. YLB-04 draft genome sequence.</title>
        <authorList>
            <person name="Yu L."/>
            <person name="Tang X."/>
        </authorList>
    </citation>
    <scope>NUCLEOTIDE SEQUENCE [LARGE SCALE GENOMIC DNA]</scope>
    <source>
        <strain evidence="2 3">YLB-04</strain>
    </source>
</reference>